<evidence type="ECO:0000313" key="5">
    <source>
        <dbReference type="EMBL" id="WQD39705.1"/>
    </source>
</evidence>
<dbReference type="InterPro" id="IPR029044">
    <property type="entry name" value="Nucleotide-diphossugar_trans"/>
</dbReference>
<dbReference type="PANTHER" id="PTHR43179">
    <property type="entry name" value="RHAMNOSYLTRANSFERASE WBBL"/>
    <property type="match status" value="1"/>
</dbReference>
<dbReference type="Proteomes" id="UP001325680">
    <property type="component" value="Chromosome"/>
</dbReference>
<keyword evidence="2 5" id="KW-0328">Glycosyltransferase</keyword>
<proteinExistence type="inferred from homology"/>
<protein>
    <submittedName>
        <fullName evidence="5">Glycosyltransferase family 2 protein</fullName>
        <ecNumber evidence="5">2.4.-.-</ecNumber>
    </submittedName>
</protein>
<accession>A0ABZ0WBX9</accession>
<reference evidence="5 6" key="1">
    <citation type="submission" date="2023-12" db="EMBL/GenBank/DDBJ databases">
        <title>Genome sequencing and assembly of bacterial species from a model synthetic community.</title>
        <authorList>
            <person name="Hogle S.L."/>
        </authorList>
    </citation>
    <scope>NUCLEOTIDE SEQUENCE [LARGE SCALE GENOMIC DNA]</scope>
    <source>
        <strain evidence="5 6">HAMBI_3031</strain>
    </source>
</reference>
<dbReference type="PANTHER" id="PTHR43179:SF12">
    <property type="entry name" value="GALACTOFURANOSYLTRANSFERASE GLFT2"/>
    <property type="match status" value="1"/>
</dbReference>
<dbReference type="CDD" id="cd04186">
    <property type="entry name" value="GT_2_like_c"/>
    <property type="match status" value="1"/>
</dbReference>
<evidence type="ECO:0000256" key="2">
    <source>
        <dbReference type="ARBA" id="ARBA00022676"/>
    </source>
</evidence>
<organism evidence="5 6">
    <name type="scientific">Niabella yanshanensis</name>
    <dbReference type="NCBI Taxonomy" id="577386"/>
    <lineage>
        <taxon>Bacteria</taxon>
        <taxon>Pseudomonadati</taxon>
        <taxon>Bacteroidota</taxon>
        <taxon>Chitinophagia</taxon>
        <taxon>Chitinophagales</taxon>
        <taxon>Chitinophagaceae</taxon>
        <taxon>Niabella</taxon>
    </lineage>
</organism>
<keyword evidence="3 5" id="KW-0808">Transferase</keyword>
<evidence type="ECO:0000256" key="3">
    <source>
        <dbReference type="ARBA" id="ARBA00022679"/>
    </source>
</evidence>
<dbReference type="InterPro" id="IPR001173">
    <property type="entry name" value="Glyco_trans_2-like"/>
</dbReference>
<evidence type="ECO:0000313" key="6">
    <source>
        <dbReference type="Proteomes" id="UP001325680"/>
    </source>
</evidence>
<evidence type="ECO:0000259" key="4">
    <source>
        <dbReference type="Pfam" id="PF00535"/>
    </source>
</evidence>
<gene>
    <name evidence="5" type="ORF">U0035_06040</name>
</gene>
<dbReference type="RefSeq" id="WP_114789126.1">
    <property type="nucleotide sequence ID" value="NZ_CP139960.1"/>
</dbReference>
<dbReference type="Pfam" id="PF00535">
    <property type="entry name" value="Glycos_transf_2"/>
    <property type="match status" value="1"/>
</dbReference>
<evidence type="ECO:0000256" key="1">
    <source>
        <dbReference type="ARBA" id="ARBA00006739"/>
    </source>
</evidence>
<dbReference type="Gene3D" id="3.90.550.10">
    <property type="entry name" value="Spore Coat Polysaccharide Biosynthesis Protein SpsA, Chain A"/>
    <property type="match status" value="1"/>
</dbReference>
<name>A0ABZ0WBX9_9BACT</name>
<dbReference type="GO" id="GO:0016757">
    <property type="term" value="F:glycosyltransferase activity"/>
    <property type="evidence" value="ECO:0007669"/>
    <property type="project" value="UniProtKB-KW"/>
</dbReference>
<comment type="similarity">
    <text evidence="1">Belongs to the glycosyltransferase 2 family.</text>
</comment>
<dbReference type="EMBL" id="CP139960">
    <property type="protein sequence ID" value="WQD39705.1"/>
    <property type="molecule type" value="Genomic_DNA"/>
</dbReference>
<feature type="domain" description="Glycosyltransferase 2-like" evidence="4">
    <location>
        <begin position="8"/>
        <end position="116"/>
    </location>
</feature>
<sequence length="345" mass="39260">MQHSSVAIVILNWNGKKYLEEFLPHLLLSTYENFRIIVADNSSTDDSLSFLQQAYPSIEIIRLAENYGFAKGYNLALQQVEADYYLLLNSDVKVTPGWIEPMVDLLEQDQQLAACQPKLLSYHHPRFFEYAGAAGGWLDHYGYPFAMGRVFDVSEEDQGQYDTSVPIFWASGAALLIRAHVFRESGGFDNYFFAHQEEIDLCWRIQLLGYRIYSCPAAVVYHVGGGTLPKGNSLKTYLNFRNNNIMIYKNMYGYRKGYVLLARFFLDAVSAFKSLLKGDGGYFVAVFSAHLSFAKWIIADRKKSVFPKNRKAALDGYLRKSVIWAHFAGGKNKFSEIVKDNNSDL</sequence>
<keyword evidence="6" id="KW-1185">Reference proteome</keyword>
<dbReference type="EC" id="2.4.-.-" evidence="5"/>
<dbReference type="SUPFAM" id="SSF53448">
    <property type="entry name" value="Nucleotide-diphospho-sugar transferases"/>
    <property type="match status" value="1"/>
</dbReference>